<reference evidence="1" key="1">
    <citation type="submission" date="2018-02" db="EMBL/GenBank/DDBJ databases">
        <title>Rhizophora mucronata_Transcriptome.</title>
        <authorList>
            <person name="Meera S.P."/>
            <person name="Sreeshan A."/>
            <person name="Augustine A."/>
        </authorList>
    </citation>
    <scope>NUCLEOTIDE SEQUENCE</scope>
    <source>
        <tissue evidence="1">Leaf</tissue>
    </source>
</reference>
<dbReference type="EMBL" id="GGEC01053343">
    <property type="protein sequence ID" value="MBX33827.1"/>
    <property type="molecule type" value="Transcribed_RNA"/>
</dbReference>
<name>A0A2P2MUC9_RHIMU</name>
<evidence type="ECO:0000313" key="1">
    <source>
        <dbReference type="EMBL" id="MBX33827.1"/>
    </source>
</evidence>
<proteinExistence type="predicted"/>
<protein>
    <submittedName>
        <fullName evidence="1">Uncharacterized protein</fullName>
    </submittedName>
</protein>
<dbReference type="AlphaFoldDB" id="A0A2P2MUC9"/>
<sequence length="33" mass="3769">MVNSNVKASLMPSDNPCSIKMKQMFHPLHRLVN</sequence>
<accession>A0A2P2MUC9</accession>
<organism evidence="1">
    <name type="scientific">Rhizophora mucronata</name>
    <name type="common">Asiatic mangrove</name>
    <dbReference type="NCBI Taxonomy" id="61149"/>
    <lineage>
        <taxon>Eukaryota</taxon>
        <taxon>Viridiplantae</taxon>
        <taxon>Streptophyta</taxon>
        <taxon>Embryophyta</taxon>
        <taxon>Tracheophyta</taxon>
        <taxon>Spermatophyta</taxon>
        <taxon>Magnoliopsida</taxon>
        <taxon>eudicotyledons</taxon>
        <taxon>Gunneridae</taxon>
        <taxon>Pentapetalae</taxon>
        <taxon>rosids</taxon>
        <taxon>fabids</taxon>
        <taxon>Malpighiales</taxon>
        <taxon>Rhizophoraceae</taxon>
        <taxon>Rhizophora</taxon>
    </lineage>
</organism>